<keyword evidence="1" id="KW-1133">Transmembrane helix</keyword>
<sequence length="40" mass="4250">MISFNGDKKILGELTVADFAEATVAVVSAVITFTLLFLFG</sequence>
<name>X1U562_9ZZZZ</name>
<evidence type="ECO:0000313" key="2">
    <source>
        <dbReference type="EMBL" id="GAJ12708.1"/>
    </source>
</evidence>
<reference evidence="2" key="1">
    <citation type="journal article" date="2014" name="Front. Microbiol.">
        <title>High frequency of phylogenetically diverse reductive dehalogenase-homologous genes in deep subseafloor sedimentary metagenomes.</title>
        <authorList>
            <person name="Kawai M."/>
            <person name="Futagami T."/>
            <person name="Toyoda A."/>
            <person name="Takaki Y."/>
            <person name="Nishi S."/>
            <person name="Hori S."/>
            <person name="Arai W."/>
            <person name="Tsubouchi T."/>
            <person name="Morono Y."/>
            <person name="Uchiyama I."/>
            <person name="Ito T."/>
            <person name="Fujiyama A."/>
            <person name="Inagaki F."/>
            <person name="Takami H."/>
        </authorList>
    </citation>
    <scope>NUCLEOTIDE SEQUENCE</scope>
    <source>
        <strain evidence="2">Expedition CK06-06</strain>
    </source>
</reference>
<proteinExistence type="predicted"/>
<gene>
    <name evidence="2" type="ORF">S12H4_54736</name>
</gene>
<evidence type="ECO:0000256" key="1">
    <source>
        <dbReference type="SAM" id="Phobius"/>
    </source>
</evidence>
<keyword evidence="1" id="KW-0812">Transmembrane</keyword>
<dbReference type="EMBL" id="BARW01035029">
    <property type="protein sequence ID" value="GAJ12708.1"/>
    <property type="molecule type" value="Genomic_DNA"/>
</dbReference>
<organism evidence="2">
    <name type="scientific">marine sediment metagenome</name>
    <dbReference type="NCBI Taxonomy" id="412755"/>
    <lineage>
        <taxon>unclassified sequences</taxon>
        <taxon>metagenomes</taxon>
        <taxon>ecological metagenomes</taxon>
    </lineage>
</organism>
<protein>
    <submittedName>
        <fullName evidence="2">Uncharacterized protein</fullName>
    </submittedName>
</protein>
<keyword evidence="1" id="KW-0472">Membrane</keyword>
<accession>X1U562</accession>
<feature type="transmembrane region" description="Helical" evidence="1">
    <location>
        <begin position="20"/>
        <end position="39"/>
    </location>
</feature>
<comment type="caution">
    <text evidence="2">The sequence shown here is derived from an EMBL/GenBank/DDBJ whole genome shotgun (WGS) entry which is preliminary data.</text>
</comment>
<dbReference type="AlphaFoldDB" id="X1U562"/>